<dbReference type="Proteomes" id="UP000284706">
    <property type="component" value="Unassembled WGS sequence"/>
</dbReference>
<accession>A0A409YNV2</accession>
<keyword evidence="3" id="KW-1185">Reference proteome</keyword>
<protein>
    <submittedName>
        <fullName evidence="2">Uncharacterized protein</fullName>
    </submittedName>
</protein>
<feature type="region of interest" description="Disordered" evidence="1">
    <location>
        <begin position="218"/>
        <end position="264"/>
    </location>
</feature>
<sequence>MGTVDSDEHLGLLREDSARLMKAKAPFRLAAAQRIERMEAERKEKELVDEYRRRILKNPTYLDAWISNYLANPHPELLQDSWRPDNRYFQILSCVRSGYKKNHIMSTTAVGIPSRVIKVTYPSNSWNFHEGYFYQPRTQVVESVKEAEGSPPAVGQELTPRLTFTEFRAMKEACAPKAPTGHTVEALHLPPPLSTLVLNAKSPSRRASKARVQRLFQSGQKCSAGLRRSSRLAPKTPHDPHVRISNSRLSDIELGVTPPERPDLQSYQLDIVQENDPDLSLNGLPSPPPMSEGPTPLPDDDDPTFFEVRSTGSSCESSQEEGRTSPPSLFHPEGELQPRDFLQVDRYTSDDVQRLNDPDNEPPSQLLADPLPSNAGMTGSTNSSLPDEQQQRPYYAPYPNQSSIWTPGTGDSHRSRRTIFGVS</sequence>
<dbReference type="AlphaFoldDB" id="A0A409YNV2"/>
<feature type="compositionally biased region" description="Basic and acidic residues" evidence="1">
    <location>
        <begin position="347"/>
        <end position="357"/>
    </location>
</feature>
<dbReference type="EMBL" id="NHYE01000575">
    <property type="protein sequence ID" value="PPR04743.1"/>
    <property type="molecule type" value="Genomic_DNA"/>
</dbReference>
<comment type="caution">
    <text evidence="2">The sequence shown here is derived from an EMBL/GenBank/DDBJ whole genome shotgun (WGS) entry which is preliminary data.</text>
</comment>
<evidence type="ECO:0000256" key="1">
    <source>
        <dbReference type="SAM" id="MobiDB-lite"/>
    </source>
</evidence>
<evidence type="ECO:0000313" key="3">
    <source>
        <dbReference type="Proteomes" id="UP000284706"/>
    </source>
</evidence>
<feature type="compositionally biased region" description="Pro residues" evidence="1">
    <location>
        <begin position="285"/>
        <end position="297"/>
    </location>
</feature>
<feature type="region of interest" description="Disordered" evidence="1">
    <location>
        <begin position="276"/>
        <end position="423"/>
    </location>
</feature>
<dbReference type="InParanoid" id="A0A409YNV2"/>
<gene>
    <name evidence="2" type="ORF">CVT26_012884</name>
</gene>
<evidence type="ECO:0000313" key="2">
    <source>
        <dbReference type="EMBL" id="PPR04743.1"/>
    </source>
</evidence>
<feature type="compositionally biased region" description="Polar residues" evidence="1">
    <location>
        <begin position="375"/>
        <end position="392"/>
    </location>
</feature>
<reference evidence="2 3" key="1">
    <citation type="journal article" date="2018" name="Evol. Lett.">
        <title>Horizontal gene cluster transfer increased hallucinogenic mushroom diversity.</title>
        <authorList>
            <person name="Reynolds H.T."/>
            <person name="Vijayakumar V."/>
            <person name="Gluck-Thaler E."/>
            <person name="Korotkin H.B."/>
            <person name="Matheny P.B."/>
            <person name="Slot J.C."/>
        </authorList>
    </citation>
    <scope>NUCLEOTIDE SEQUENCE [LARGE SCALE GENOMIC DNA]</scope>
    <source>
        <strain evidence="2 3">SRW20</strain>
    </source>
</reference>
<organism evidence="2 3">
    <name type="scientific">Gymnopilus dilepis</name>
    <dbReference type="NCBI Taxonomy" id="231916"/>
    <lineage>
        <taxon>Eukaryota</taxon>
        <taxon>Fungi</taxon>
        <taxon>Dikarya</taxon>
        <taxon>Basidiomycota</taxon>
        <taxon>Agaricomycotina</taxon>
        <taxon>Agaricomycetes</taxon>
        <taxon>Agaricomycetidae</taxon>
        <taxon>Agaricales</taxon>
        <taxon>Agaricineae</taxon>
        <taxon>Hymenogastraceae</taxon>
        <taxon>Gymnopilus</taxon>
    </lineage>
</organism>
<name>A0A409YNV2_9AGAR</name>
<proteinExistence type="predicted"/>